<dbReference type="InterPro" id="IPR015797">
    <property type="entry name" value="NUDIX_hydrolase-like_dom_sf"/>
</dbReference>
<dbReference type="CDD" id="cd04670">
    <property type="entry name" value="NUDIX_ASFGF2_Nudt6"/>
    <property type="match status" value="1"/>
</dbReference>
<dbReference type="PROSITE" id="PS51462">
    <property type="entry name" value="NUDIX"/>
    <property type="match status" value="1"/>
</dbReference>
<evidence type="ECO:0000256" key="8">
    <source>
        <dbReference type="ARBA" id="ARBA00023242"/>
    </source>
</evidence>
<reference evidence="13" key="1">
    <citation type="submission" date="2024-04" db="EMBL/GenBank/DDBJ databases">
        <authorList>
            <consortium name="Molecular Ecology Group"/>
        </authorList>
    </citation>
    <scope>NUCLEOTIDE SEQUENCE</scope>
</reference>
<keyword evidence="5" id="KW-0963">Cytoplasm</keyword>
<evidence type="ECO:0000256" key="10">
    <source>
        <dbReference type="ARBA" id="ARBA00068898"/>
    </source>
</evidence>
<organism evidence="13 14">
    <name type="scientific">Lasius platythorax</name>
    <dbReference type="NCBI Taxonomy" id="488582"/>
    <lineage>
        <taxon>Eukaryota</taxon>
        <taxon>Metazoa</taxon>
        <taxon>Ecdysozoa</taxon>
        <taxon>Arthropoda</taxon>
        <taxon>Hexapoda</taxon>
        <taxon>Insecta</taxon>
        <taxon>Pterygota</taxon>
        <taxon>Neoptera</taxon>
        <taxon>Endopterygota</taxon>
        <taxon>Hymenoptera</taxon>
        <taxon>Apocrita</taxon>
        <taxon>Aculeata</taxon>
        <taxon>Formicoidea</taxon>
        <taxon>Formicidae</taxon>
        <taxon>Formicinae</taxon>
        <taxon>Lasius</taxon>
        <taxon>Lasius</taxon>
    </lineage>
</organism>
<dbReference type="GO" id="GO:0005634">
    <property type="term" value="C:nucleus"/>
    <property type="evidence" value="ECO:0007669"/>
    <property type="project" value="UniProtKB-SubCell"/>
</dbReference>
<evidence type="ECO:0000256" key="11">
    <source>
        <dbReference type="RuleBase" id="RU003476"/>
    </source>
</evidence>
<evidence type="ECO:0000256" key="4">
    <source>
        <dbReference type="ARBA" id="ARBA00005582"/>
    </source>
</evidence>
<gene>
    <name evidence="13" type="ORF">LPLAT_LOCUS5781</name>
</gene>
<dbReference type="InterPro" id="IPR000086">
    <property type="entry name" value="NUDIX_hydrolase_dom"/>
</dbReference>
<dbReference type="Proteomes" id="UP001497644">
    <property type="component" value="Chromosome 2"/>
</dbReference>
<dbReference type="PANTHER" id="PTHR13994">
    <property type="entry name" value="NUDIX HYDROLASE RELATED"/>
    <property type="match status" value="1"/>
</dbReference>
<evidence type="ECO:0000256" key="3">
    <source>
        <dbReference type="ARBA" id="ARBA00004496"/>
    </source>
</evidence>
<dbReference type="FunFam" id="3.90.79.10:FF:000027">
    <property type="entry name" value="nucleoside diphosphate-linked moiety X motif 6"/>
    <property type="match status" value="1"/>
</dbReference>
<comment type="function">
    <text evidence="9">May contribute to the regulation of cell proliferation.</text>
</comment>
<dbReference type="Pfam" id="PF18290">
    <property type="entry name" value="Nudix_hydro"/>
    <property type="match status" value="1"/>
</dbReference>
<evidence type="ECO:0000256" key="1">
    <source>
        <dbReference type="ARBA" id="ARBA00004123"/>
    </source>
</evidence>
<dbReference type="GO" id="GO:0035529">
    <property type="term" value="F:NADH pyrophosphatase activity"/>
    <property type="evidence" value="ECO:0007669"/>
    <property type="project" value="TreeGrafter"/>
</dbReference>
<proteinExistence type="inferred from homology"/>
<dbReference type="InterPro" id="IPR020476">
    <property type="entry name" value="Nudix_hydrolase"/>
</dbReference>
<dbReference type="InterPro" id="IPR003293">
    <property type="entry name" value="Nudix_hydrolase6-like"/>
</dbReference>
<dbReference type="SUPFAM" id="SSF55811">
    <property type="entry name" value="Nudix"/>
    <property type="match status" value="1"/>
</dbReference>
<dbReference type="Gene3D" id="3.90.79.10">
    <property type="entry name" value="Nucleoside Triphosphate Pyrophosphohydrolase"/>
    <property type="match status" value="1"/>
</dbReference>
<dbReference type="AlphaFoldDB" id="A0AAV2NHL4"/>
<dbReference type="GO" id="GO:0047631">
    <property type="term" value="F:ADP-ribose diphosphatase activity"/>
    <property type="evidence" value="ECO:0007669"/>
    <property type="project" value="TreeGrafter"/>
</dbReference>
<feature type="domain" description="Nudix hydrolase" evidence="12">
    <location>
        <begin position="150"/>
        <end position="280"/>
    </location>
</feature>
<keyword evidence="7" id="KW-0496">Mitochondrion</keyword>
<evidence type="ECO:0000256" key="5">
    <source>
        <dbReference type="ARBA" id="ARBA00022490"/>
    </source>
</evidence>
<dbReference type="PRINTS" id="PR01356">
    <property type="entry name" value="GFGPROTEIN"/>
</dbReference>
<protein>
    <recommendedName>
        <fullName evidence="10">Nucleoside diphosphate-linked moiety X motif 6</fullName>
    </recommendedName>
</protein>
<keyword evidence="14" id="KW-1185">Reference proteome</keyword>
<dbReference type="FunFam" id="3.40.630.30:FF:000016">
    <property type="entry name" value="nudix hydrolase 2"/>
    <property type="match status" value="1"/>
</dbReference>
<keyword evidence="8" id="KW-0539">Nucleus</keyword>
<evidence type="ECO:0000256" key="6">
    <source>
        <dbReference type="ARBA" id="ARBA00022801"/>
    </source>
</evidence>
<evidence type="ECO:0000256" key="2">
    <source>
        <dbReference type="ARBA" id="ARBA00004173"/>
    </source>
</evidence>
<dbReference type="PANTHER" id="PTHR13994:SF13">
    <property type="entry name" value="FI03680P"/>
    <property type="match status" value="1"/>
</dbReference>
<dbReference type="Pfam" id="PF00293">
    <property type="entry name" value="NUDIX"/>
    <property type="match status" value="1"/>
</dbReference>
<dbReference type="InterPro" id="IPR020084">
    <property type="entry name" value="NUDIX_hydrolase_CS"/>
</dbReference>
<evidence type="ECO:0000256" key="9">
    <source>
        <dbReference type="ARBA" id="ARBA00057091"/>
    </source>
</evidence>
<evidence type="ECO:0000256" key="7">
    <source>
        <dbReference type="ARBA" id="ARBA00023128"/>
    </source>
</evidence>
<dbReference type="Gene3D" id="3.40.630.30">
    <property type="match status" value="1"/>
</dbReference>
<keyword evidence="6 11" id="KW-0378">Hydrolase</keyword>
<evidence type="ECO:0000313" key="13">
    <source>
        <dbReference type="EMBL" id="CAL1679629.1"/>
    </source>
</evidence>
<name>A0AAV2NHL4_9HYME</name>
<comment type="subcellular location">
    <subcellularLocation>
        <location evidence="3">Cytoplasm</location>
    </subcellularLocation>
    <subcellularLocation>
        <location evidence="2">Mitochondrion</location>
    </subcellularLocation>
    <subcellularLocation>
        <location evidence="1">Nucleus</location>
    </subcellularLocation>
</comment>
<dbReference type="GO" id="GO:0051287">
    <property type="term" value="F:NAD binding"/>
    <property type="evidence" value="ECO:0007669"/>
    <property type="project" value="TreeGrafter"/>
</dbReference>
<evidence type="ECO:0000259" key="12">
    <source>
        <dbReference type="PROSITE" id="PS51462"/>
    </source>
</evidence>
<comment type="similarity">
    <text evidence="4 11">Belongs to the Nudix hydrolase family.</text>
</comment>
<dbReference type="PRINTS" id="PR00502">
    <property type="entry name" value="NUDIXFAMILY"/>
</dbReference>
<evidence type="ECO:0000313" key="14">
    <source>
        <dbReference type="Proteomes" id="UP001497644"/>
    </source>
</evidence>
<dbReference type="InterPro" id="IPR040618">
    <property type="entry name" value="Pre-Nudix"/>
</dbReference>
<dbReference type="GO" id="GO:0005739">
    <property type="term" value="C:mitochondrion"/>
    <property type="evidence" value="ECO:0007669"/>
    <property type="project" value="UniProtKB-SubCell"/>
</dbReference>
<sequence length="318" mass="36610">MKRASTAILFRVTKTFKARSSSKDSIPFLPASRTYSTHPGQLDVSSTSSTVAMAKQIFKGRNDHYNGITIDSLEEACDSKIFAQRLKDSLEQWTKDKKRAVWFRVHIPNTEWVPILTGQGFIFHHAKEEYVMLYRWLPNDEECNIPKYAHTFLGVGAFVFNKDTNEILVIKEKYALNKAWKLPGGYVEPGENIEVAAKREVLEETGIQADFKCLVSFRHGHDYLFGCSDIYMIAYLTPQNFEIQHCNREILECKWMKLTEFMQHPEVHSNNKTLAEKTIDFLRHEMGMAVNYGIHPITKKQICVYSVENIDVGTTLVE</sequence>
<dbReference type="EMBL" id="OZ034825">
    <property type="protein sequence ID" value="CAL1679629.1"/>
    <property type="molecule type" value="Genomic_DNA"/>
</dbReference>
<accession>A0AAV2NHL4</accession>
<dbReference type="PROSITE" id="PS00893">
    <property type="entry name" value="NUDIX_BOX"/>
    <property type="match status" value="1"/>
</dbReference>